<gene>
    <name evidence="2" type="ORF">CCM_06793</name>
</gene>
<keyword evidence="3" id="KW-1185">Reference proteome</keyword>
<accession>G3JKZ9</accession>
<dbReference type="RefSeq" id="XP_006671994.1">
    <property type="nucleotide sequence ID" value="XM_006671931.1"/>
</dbReference>
<evidence type="ECO:0000256" key="1">
    <source>
        <dbReference type="SAM" id="MobiDB-lite"/>
    </source>
</evidence>
<name>G3JKZ9_CORMM</name>
<evidence type="ECO:0000313" key="2">
    <source>
        <dbReference type="EMBL" id="EGX90373.1"/>
    </source>
</evidence>
<protein>
    <submittedName>
        <fullName evidence="2">Uncharacterized protein</fullName>
    </submittedName>
</protein>
<dbReference type="KEGG" id="cmt:CCM_06793"/>
<dbReference type="HOGENOM" id="CLU_1570571_0_0_1"/>
<organism evidence="2 3">
    <name type="scientific">Cordyceps militaris (strain CM01)</name>
    <name type="common">Caterpillar fungus</name>
    <dbReference type="NCBI Taxonomy" id="983644"/>
    <lineage>
        <taxon>Eukaryota</taxon>
        <taxon>Fungi</taxon>
        <taxon>Dikarya</taxon>
        <taxon>Ascomycota</taxon>
        <taxon>Pezizomycotina</taxon>
        <taxon>Sordariomycetes</taxon>
        <taxon>Hypocreomycetidae</taxon>
        <taxon>Hypocreales</taxon>
        <taxon>Cordycipitaceae</taxon>
        <taxon>Cordyceps</taxon>
    </lineage>
</organism>
<dbReference type="AlphaFoldDB" id="G3JKZ9"/>
<proteinExistence type="predicted"/>
<dbReference type="InParanoid" id="G3JKZ9"/>
<dbReference type="EMBL" id="JH126403">
    <property type="protein sequence ID" value="EGX90373.1"/>
    <property type="molecule type" value="Genomic_DNA"/>
</dbReference>
<sequence length="170" mass="19056">MPWNYFVQDCPFAYYNTDPGSCVLRLSAIPLYNSIKPAISRHNLCWFSHLAIMCRMVVFAGTCTKCGEANTWEELSQALSCLEAKNNGGMGDCANGVNIEQHKFDQECDRCSQEDEGLGGVGLYESPQRFLKEAANMNPTHPNNDSPHSPHNDPQNIHTRNPHRSEPEAR</sequence>
<reference evidence="2 3" key="1">
    <citation type="journal article" date="2011" name="Genome Biol.">
        <title>Genome sequence of the insect pathogenic fungus Cordyceps militaris, a valued traditional Chinese medicine.</title>
        <authorList>
            <person name="Zheng P."/>
            <person name="Xia Y."/>
            <person name="Xiao G."/>
            <person name="Xiong C."/>
            <person name="Hu X."/>
            <person name="Zhang S."/>
            <person name="Zheng H."/>
            <person name="Huang Y."/>
            <person name="Zhou Y."/>
            <person name="Wang S."/>
            <person name="Zhao G.P."/>
            <person name="Liu X."/>
            <person name="St Leger R.J."/>
            <person name="Wang C."/>
        </authorList>
    </citation>
    <scope>NUCLEOTIDE SEQUENCE [LARGE SCALE GENOMIC DNA]</scope>
    <source>
        <strain evidence="2 3">CM01</strain>
    </source>
</reference>
<feature type="compositionally biased region" description="Polar residues" evidence="1">
    <location>
        <begin position="137"/>
        <end position="159"/>
    </location>
</feature>
<dbReference type="GeneID" id="18168804"/>
<evidence type="ECO:0000313" key="3">
    <source>
        <dbReference type="Proteomes" id="UP000001610"/>
    </source>
</evidence>
<dbReference type="VEuPathDB" id="FungiDB:CCM_06793"/>
<dbReference type="Proteomes" id="UP000001610">
    <property type="component" value="Unassembled WGS sequence"/>
</dbReference>
<dbReference type="eggNOG" id="ENOG502RA1R">
    <property type="taxonomic scope" value="Eukaryota"/>
</dbReference>
<feature type="region of interest" description="Disordered" evidence="1">
    <location>
        <begin position="130"/>
        <end position="170"/>
    </location>
</feature>
<dbReference type="OrthoDB" id="4739627at2759"/>